<dbReference type="EMBL" id="CAJNOK010040538">
    <property type="protein sequence ID" value="CAF1551683.1"/>
    <property type="molecule type" value="Genomic_DNA"/>
</dbReference>
<dbReference type="EMBL" id="CAJOBA010063001">
    <property type="protein sequence ID" value="CAF4341901.1"/>
    <property type="molecule type" value="Genomic_DNA"/>
</dbReference>
<evidence type="ECO:0000313" key="1">
    <source>
        <dbReference type="EMBL" id="CAF1551683.1"/>
    </source>
</evidence>
<sequence>MEPNDNSKTRGIKLRFGIPFGKQGLPQIQGGPL</sequence>
<organism evidence="1 3">
    <name type="scientific">Didymodactylos carnosus</name>
    <dbReference type="NCBI Taxonomy" id="1234261"/>
    <lineage>
        <taxon>Eukaryota</taxon>
        <taxon>Metazoa</taxon>
        <taxon>Spiralia</taxon>
        <taxon>Gnathifera</taxon>
        <taxon>Rotifera</taxon>
        <taxon>Eurotatoria</taxon>
        <taxon>Bdelloidea</taxon>
        <taxon>Philodinida</taxon>
        <taxon>Philodinidae</taxon>
        <taxon>Didymodactylos</taxon>
    </lineage>
</organism>
<evidence type="ECO:0000313" key="3">
    <source>
        <dbReference type="Proteomes" id="UP000677228"/>
    </source>
</evidence>
<accession>A0A8S2FSJ9</accession>
<gene>
    <name evidence="1" type="ORF">OVA965_LOCUS39327</name>
    <name evidence="2" type="ORF">TMI583_LOCUS40618</name>
</gene>
<name>A0A8S2FSJ9_9BILA</name>
<proteinExistence type="predicted"/>
<protein>
    <submittedName>
        <fullName evidence="1">Uncharacterized protein</fullName>
    </submittedName>
</protein>
<dbReference type="AlphaFoldDB" id="A0A8S2FSJ9"/>
<feature type="non-terminal residue" evidence="1">
    <location>
        <position position="33"/>
    </location>
</feature>
<dbReference type="Proteomes" id="UP000682733">
    <property type="component" value="Unassembled WGS sequence"/>
</dbReference>
<reference evidence="1" key="1">
    <citation type="submission" date="2021-02" db="EMBL/GenBank/DDBJ databases">
        <authorList>
            <person name="Nowell W R."/>
        </authorList>
    </citation>
    <scope>NUCLEOTIDE SEQUENCE</scope>
</reference>
<evidence type="ECO:0000313" key="2">
    <source>
        <dbReference type="EMBL" id="CAF4341901.1"/>
    </source>
</evidence>
<dbReference type="Proteomes" id="UP000677228">
    <property type="component" value="Unassembled WGS sequence"/>
</dbReference>
<comment type="caution">
    <text evidence="1">The sequence shown here is derived from an EMBL/GenBank/DDBJ whole genome shotgun (WGS) entry which is preliminary data.</text>
</comment>